<dbReference type="Pfam" id="PF00731">
    <property type="entry name" value="AIRC"/>
    <property type="match status" value="1"/>
</dbReference>
<keyword evidence="10" id="KW-0658">Purine biosynthesis</keyword>
<comment type="pathway">
    <text evidence="1">Purine metabolism; IMP biosynthesis via de novo pathway; 5-amino-1-(5-phospho-D-ribosyl)imidazole-4-carboxamide from 5-amino-1-(5-phospho-D-ribosyl)imidazole-4-carboxylate: step 1/2.</text>
</comment>
<dbReference type="PROSITE" id="PS01057">
    <property type="entry name" value="SAICAR_SYNTHETASE_1"/>
    <property type="match status" value="1"/>
</dbReference>
<evidence type="ECO:0007829" key="24">
    <source>
        <dbReference type="PeptideAtlas" id="A0A8I6A960"/>
    </source>
</evidence>
<dbReference type="GO" id="GO:0004639">
    <property type="term" value="F:phosphoribosylaminoimidazolesuccinocarboxamide synthase activity"/>
    <property type="evidence" value="ECO:0007669"/>
    <property type="project" value="UniProtKB-EC"/>
</dbReference>
<feature type="region of interest" description="Disordered" evidence="19">
    <location>
        <begin position="173"/>
        <end position="192"/>
    </location>
</feature>
<dbReference type="PANTHER" id="PTHR43599">
    <property type="entry name" value="MULTIFUNCTIONAL PROTEIN ADE2"/>
    <property type="match status" value="1"/>
</dbReference>
<dbReference type="Gene3D" id="3.40.50.1970">
    <property type="match status" value="1"/>
</dbReference>
<dbReference type="Ensembl" id="ENSRNOT00000096789.2">
    <property type="protein sequence ID" value="ENSRNOP00000089961.1"/>
    <property type="gene ID" value="ENSRNOG00000002101.8"/>
</dbReference>
<comment type="similarity">
    <text evidence="4">In the N-terminal section; belongs to the SAICAR synthetase family.</text>
</comment>
<keyword evidence="14" id="KW-0511">Multifunctional enzyme</keyword>
<comment type="catalytic activity">
    <reaction evidence="15">
        <text>5-amino-1-(5-phospho-D-ribosyl)imidazole-4-carboxylate + H(+) = 5-amino-1-(5-phospho-beta-D-ribosyl)imidazole + CO2</text>
        <dbReference type="Rhea" id="RHEA:10792"/>
        <dbReference type="ChEBI" id="CHEBI:15378"/>
        <dbReference type="ChEBI" id="CHEBI:16526"/>
        <dbReference type="ChEBI" id="CHEBI:77657"/>
        <dbReference type="ChEBI" id="CHEBI:137981"/>
        <dbReference type="EC" id="4.1.1.21"/>
    </reaction>
    <physiologicalReaction direction="right-to-left" evidence="15">
        <dbReference type="Rhea" id="RHEA:10794"/>
    </physiologicalReaction>
</comment>
<evidence type="ECO:0000256" key="15">
    <source>
        <dbReference type="ARBA" id="ARBA00050588"/>
    </source>
</evidence>
<evidence type="ECO:0000256" key="3">
    <source>
        <dbReference type="ARBA" id="ARBA00010478"/>
    </source>
</evidence>
<keyword evidence="22" id="KW-1185">Reference proteome</keyword>
<dbReference type="Pfam" id="PF01259">
    <property type="entry name" value="SAICAR_synt"/>
    <property type="match status" value="1"/>
</dbReference>
<evidence type="ECO:0000259" key="20">
    <source>
        <dbReference type="SMART" id="SM01001"/>
    </source>
</evidence>
<dbReference type="FunFam" id="1.10.10.60:FF:000032">
    <property type="entry name" value="Zinc finger and SCAN domain-containing 20"/>
    <property type="match status" value="1"/>
</dbReference>
<comment type="catalytic activity">
    <reaction evidence="16">
        <text>5-amino-1-(5-phospho-D-ribosyl)imidazole-4-carboxylate + L-aspartate + ATP = (2S)-2-[5-amino-1-(5-phospho-beta-D-ribosyl)imidazole-4-carboxamido]succinate + ADP + phosphate + 2 H(+)</text>
        <dbReference type="Rhea" id="RHEA:22628"/>
        <dbReference type="ChEBI" id="CHEBI:15378"/>
        <dbReference type="ChEBI" id="CHEBI:29991"/>
        <dbReference type="ChEBI" id="CHEBI:30616"/>
        <dbReference type="ChEBI" id="CHEBI:43474"/>
        <dbReference type="ChEBI" id="CHEBI:58443"/>
        <dbReference type="ChEBI" id="CHEBI:77657"/>
        <dbReference type="ChEBI" id="CHEBI:456216"/>
        <dbReference type="EC" id="6.3.2.6"/>
    </reaction>
    <physiologicalReaction direction="left-to-right" evidence="16">
        <dbReference type="Rhea" id="RHEA:22629"/>
    </physiologicalReaction>
</comment>
<evidence type="ECO:0000313" key="22">
    <source>
        <dbReference type="Proteomes" id="UP000002494"/>
    </source>
</evidence>
<dbReference type="FunFam" id="3.40.50.1970:FF:000006">
    <property type="entry name" value="Probable multifunctional protein ADE2"/>
    <property type="match status" value="1"/>
</dbReference>
<name>A0A8I6A960_RAT</name>
<keyword evidence="9" id="KW-0547">Nucleotide-binding</keyword>
<feature type="region of interest" description="Disordered" evidence="19">
    <location>
        <begin position="249"/>
        <end position="279"/>
    </location>
</feature>
<feature type="compositionally biased region" description="Basic and acidic residues" evidence="19">
    <location>
        <begin position="173"/>
        <end position="190"/>
    </location>
</feature>
<accession>A0A8I6A960</accession>
<reference evidence="21" key="3">
    <citation type="submission" date="2025-09" db="UniProtKB">
        <authorList>
            <consortium name="Ensembl"/>
        </authorList>
    </citation>
    <scope>IDENTIFICATION</scope>
    <source>
        <strain evidence="21">Brown Norway</strain>
    </source>
</reference>
<proteinExistence type="evidence at protein level"/>
<evidence type="ECO:0000256" key="7">
    <source>
        <dbReference type="ARBA" id="ARBA00012329"/>
    </source>
</evidence>
<reference evidence="21" key="2">
    <citation type="submission" date="2025-08" db="UniProtKB">
        <authorList>
            <consortium name="Ensembl"/>
        </authorList>
    </citation>
    <scope>IDENTIFICATION</scope>
    <source>
        <strain evidence="21">Brown Norway</strain>
    </source>
</reference>
<dbReference type="GeneTree" id="ENSGT00390000010172"/>
<keyword evidence="24" id="KW-1267">Proteomics identification</keyword>
<dbReference type="AlphaFoldDB" id="A0A8I6A960"/>
<dbReference type="FunFam" id="3.30.470.20:FF:000020">
    <property type="entry name" value="Probable multifunctional protein ADE2"/>
    <property type="match status" value="1"/>
</dbReference>
<evidence type="ECO:0000256" key="12">
    <source>
        <dbReference type="ARBA" id="ARBA00022840"/>
    </source>
</evidence>
<dbReference type="Gene3D" id="3.30.200.20">
    <property type="entry name" value="Phosphorylase Kinase, domain 1"/>
    <property type="match status" value="1"/>
</dbReference>
<feature type="domain" description="PurE" evidence="20">
    <location>
        <begin position="600"/>
        <end position="747"/>
    </location>
</feature>
<evidence type="ECO:0000256" key="17">
    <source>
        <dbReference type="ARBA" id="ARBA00054522"/>
    </source>
</evidence>
<gene>
    <name evidence="21 23" type="primary">Paics</name>
</gene>
<dbReference type="InterPro" id="IPR000031">
    <property type="entry name" value="PurE_dom"/>
</dbReference>
<dbReference type="PROSITE" id="PS01058">
    <property type="entry name" value="SAICAR_SYNTHETASE_2"/>
    <property type="match status" value="1"/>
</dbReference>
<evidence type="ECO:0000256" key="18">
    <source>
        <dbReference type="ARBA" id="ARBA00071823"/>
    </source>
</evidence>
<comment type="subunit">
    <text evidence="5">Homooctamer.</text>
</comment>
<evidence type="ECO:0000256" key="6">
    <source>
        <dbReference type="ARBA" id="ARBA00012217"/>
    </source>
</evidence>
<comment type="function">
    <text evidence="17">Bifunctional phosphoribosylaminoimidazole carboxylase and phosphoribosylaminoimidazole succinocarboxamide synthetase catalyzing two reactions of the de novo purine biosynthetic pathway.</text>
</comment>
<dbReference type="NCBIfam" id="TIGR01162">
    <property type="entry name" value="purE"/>
    <property type="match status" value="1"/>
</dbReference>
<evidence type="ECO:0000256" key="1">
    <source>
        <dbReference type="ARBA" id="ARBA00004672"/>
    </source>
</evidence>
<evidence type="ECO:0000256" key="5">
    <source>
        <dbReference type="ARBA" id="ARBA00011823"/>
    </source>
</evidence>
<dbReference type="CDD" id="cd01416">
    <property type="entry name" value="SAICAR_synt_Ade5"/>
    <property type="match status" value="1"/>
</dbReference>
<evidence type="ECO:0000256" key="8">
    <source>
        <dbReference type="ARBA" id="ARBA00022598"/>
    </source>
</evidence>
<comment type="pathway">
    <text evidence="2">Purine metabolism; IMP biosynthesis via de novo pathway; 5-amino-1-(5-phospho-D-ribosyl)imidazole-4-carboxylate from 5-amino-1-(5-phospho-D-ribosyl)imidazole (carboxylase route): step 1/1.</text>
</comment>
<dbReference type="PANTHER" id="PTHR43599:SF11">
    <property type="entry name" value="BIFUNCTIONAL PHOSPHORIBOSYLAMINOIMIDAZOLE CARBOXYLASE_PHOSPHORIBOSYLAMINOIMIDAZOLE SUCCINOCARBOXAMIDE SYNTHETASE"/>
    <property type="match status" value="1"/>
</dbReference>
<protein>
    <recommendedName>
        <fullName evidence="18">Bifunctional phosphoribosylaminoimidazole carboxylase/phosphoribosylaminoimidazole succinocarboxamide synthetase</fullName>
        <ecNumber evidence="7">4.1.1.21</ecNumber>
        <ecNumber evidence="6">6.3.2.6</ecNumber>
    </recommendedName>
</protein>
<keyword evidence="8" id="KW-0436">Ligase</keyword>
<dbReference type="InterPro" id="IPR018236">
    <property type="entry name" value="SAICAR_synthetase_CS"/>
</dbReference>
<evidence type="ECO:0000256" key="10">
    <source>
        <dbReference type="ARBA" id="ARBA00022755"/>
    </source>
</evidence>
<keyword evidence="11" id="KW-0210">Decarboxylase</keyword>
<dbReference type="GO" id="GO:0004638">
    <property type="term" value="F:phosphoribosylaminoimidazole carboxylase activity"/>
    <property type="evidence" value="ECO:0007669"/>
    <property type="project" value="UniProtKB-EC"/>
</dbReference>
<evidence type="ECO:0000256" key="2">
    <source>
        <dbReference type="ARBA" id="ARBA00004747"/>
    </source>
</evidence>
<evidence type="ECO:0000256" key="13">
    <source>
        <dbReference type="ARBA" id="ARBA00023239"/>
    </source>
</evidence>
<evidence type="ECO:0000313" key="21">
    <source>
        <dbReference type="Ensembl" id="ENSRNOP00000089961.1"/>
    </source>
</evidence>
<reference evidence="21" key="1">
    <citation type="submission" date="2024-01" db="EMBL/GenBank/DDBJ databases">
        <title>GRCr8: a new rat reference genome assembly contstructed from accurate long reads and long range scaffolding.</title>
        <authorList>
            <person name="Doris P.A."/>
            <person name="Kalbfleisch T."/>
            <person name="Li K."/>
            <person name="Howe K."/>
            <person name="Wood J."/>
        </authorList>
    </citation>
    <scope>NUCLEOTIDE SEQUENCE [LARGE SCALE GENOMIC DNA]</scope>
    <source>
        <strain evidence="21">Brown Norway</strain>
    </source>
</reference>
<feature type="region of interest" description="Disordered" evidence="19">
    <location>
        <begin position="134"/>
        <end position="155"/>
    </location>
</feature>
<dbReference type="InterPro" id="IPR044822">
    <property type="entry name" value="Myb_DNA-bind_4"/>
</dbReference>
<dbReference type="HAMAP" id="MF_00137">
    <property type="entry name" value="SAICAR_synth"/>
    <property type="match status" value="1"/>
</dbReference>
<dbReference type="GO" id="GO:0006189">
    <property type="term" value="P:'de novo' IMP biosynthetic process"/>
    <property type="evidence" value="ECO:0007669"/>
    <property type="project" value="UniProtKB-UniPathway"/>
</dbReference>
<dbReference type="OMA" id="RPTQTAY"/>
<dbReference type="SUPFAM" id="SSF52255">
    <property type="entry name" value="N5-CAIR mutase (phosphoribosylaminoimidazole carboxylase, PurE)"/>
    <property type="match status" value="1"/>
</dbReference>
<evidence type="ECO:0000256" key="16">
    <source>
        <dbReference type="ARBA" id="ARBA00051729"/>
    </source>
</evidence>
<evidence type="ECO:0000313" key="23">
    <source>
        <dbReference type="RGD" id="620066"/>
    </source>
</evidence>
<dbReference type="Pfam" id="PF13837">
    <property type="entry name" value="Myb_DNA-bind_4"/>
    <property type="match status" value="1"/>
</dbReference>
<dbReference type="InterPro" id="IPR028923">
    <property type="entry name" value="SAICAR_synt/ADE2_N"/>
</dbReference>
<evidence type="ECO:0000256" key="19">
    <source>
        <dbReference type="SAM" id="MobiDB-lite"/>
    </source>
</evidence>
<dbReference type="FunFam" id="3.30.200.20:FF:000183">
    <property type="entry name" value="Probable multifunctional protein ADE2"/>
    <property type="match status" value="1"/>
</dbReference>
<dbReference type="HAMAP" id="MF_02045">
    <property type="entry name" value="PurE_classII"/>
    <property type="match status" value="1"/>
</dbReference>
<dbReference type="UniPathway" id="UPA00074">
    <property type="reaction ID" value="UER00130"/>
</dbReference>
<dbReference type="RGD" id="620066">
    <property type="gene designation" value="Paics"/>
</dbReference>
<dbReference type="SMART" id="SM01001">
    <property type="entry name" value="AIRC"/>
    <property type="match status" value="1"/>
</dbReference>
<dbReference type="Gene3D" id="3.30.470.20">
    <property type="entry name" value="ATP-grasp fold, B domain"/>
    <property type="match status" value="1"/>
</dbReference>
<dbReference type="InterPro" id="IPR033626">
    <property type="entry name" value="PurE_classII"/>
</dbReference>
<keyword evidence="13" id="KW-0456">Lyase</keyword>
<evidence type="ECO:0000256" key="14">
    <source>
        <dbReference type="ARBA" id="ARBA00023268"/>
    </source>
</evidence>
<dbReference type="Gene3D" id="1.10.10.60">
    <property type="entry name" value="Homeodomain-like"/>
    <property type="match status" value="1"/>
</dbReference>
<comment type="similarity">
    <text evidence="3">In the C-terminal section; belongs to the AIR carboxylase family. Class II subfamily.</text>
</comment>
<evidence type="ECO:0000256" key="9">
    <source>
        <dbReference type="ARBA" id="ARBA00022741"/>
    </source>
</evidence>
<dbReference type="EC" id="4.1.1.21" evidence="7"/>
<organism evidence="21 22">
    <name type="scientific">Rattus norvegicus</name>
    <name type="common">Rat</name>
    <dbReference type="NCBI Taxonomy" id="10116"/>
    <lineage>
        <taxon>Eukaryota</taxon>
        <taxon>Metazoa</taxon>
        <taxon>Chordata</taxon>
        <taxon>Craniata</taxon>
        <taxon>Vertebrata</taxon>
        <taxon>Euteleostomi</taxon>
        <taxon>Mammalia</taxon>
        <taxon>Eutheria</taxon>
        <taxon>Euarchontoglires</taxon>
        <taxon>Glires</taxon>
        <taxon>Rodentia</taxon>
        <taxon>Myomorpha</taxon>
        <taxon>Muroidea</taxon>
        <taxon>Muridae</taxon>
        <taxon>Murinae</taxon>
        <taxon>Rattus</taxon>
    </lineage>
</organism>
<evidence type="ECO:0000256" key="11">
    <source>
        <dbReference type="ARBA" id="ARBA00022793"/>
    </source>
</evidence>
<dbReference type="GO" id="GO:0005524">
    <property type="term" value="F:ATP binding"/>
    <property type="evidence" value="ECO:0007669"/>
    <property type="project" value="UniProtKB-KW"/>
</dbReference>
<dbReference type="InterPro" id="IPR050089">
    <property type="entry name" value="SAICAR_synthetase"/>
</dbReference>
<sequence>MESGPGKHWTEEEVKALLSVWAERNIRKQLYGTLRNREIFIYVAKRLRSLGVYRDWKQCRAKYKNLKYEYRTVKHAHRSGDSSRTMKFFHVLDAILQSEPTARLTEESDGNIKCLVTLSSSSAPEITEGNRIPLEGAESHTHTVTSNDPGAGRHQPENEVTALVQIWHGERVRQTPEETTRNKGTSEETAQRPIQFGIDRDWKQCHDATHKTPNREQRVLQKTNDSPWRKRRFHDETDCILKSRTPGITKRKHESPEGHFGSLGTGSNKRKAQEGETMSTPLKKMSPEIITNWFPQSLIDLEGSTGCFFHQDPHLHQIAASFSRAVCSSSSPRIMATAEVLNIGRKLYEGKTKEVYELLDSPGRVLLQSKDQITAGNAARKNHLEGKAAISNKITSCIFQLLQEAGIKTAFTKKCGETAFIAPQCEMIPIEWVCRRIATGSFLKRNPGVKEGYRFYPPKVEMFFKDDANNDPQWSEEQLIAAKFCFAGLVIGQTEVDIMSHATQAIFEILEKSWLPQNCTLVDMKIEFGVDVTTKEIVLADVIDNDSWRLWPSGDRSQQKDKQSYRDLKEVTPEGLQMVKKNFEWVADRVELLLKSNSQCRVVVLMGSTSDLGHCEKIKKACGNFGIPCELRVTSAHKGPDETLRIKAEYEGDGIPTVFVAVAGRSNGLGPVMSGNTAYPVISCPPITADWGAQDVWSSLRLPSGIGCSTILSPEGSAQFAAQIFGLNNHLVWAKLRASKLNTWISLKQADKKIRECNL</sequence>
<keyword evidence="12" id="KW-0067">ATP-binding</keyword>
<evidence type="ECO:0000256" key="4">
    <source>
        <dbReference type="ARBA" id="ARBA00011020"/>
    </source>
</evidence>
<dbReference type="Proteomes" id="UP000002494">
    <property type="component" value="Chromosome 14"/>
</dbReference>
<dbReference type="SUPFAM" id="SSF56104">
    <property type="entry name" value="SAICAR synthase-like"/>
    <property type="match status" value="1"/>
</dbReference>
<dbReference type="EC" id="6.3.2.6" evidence="6"/>